<organism evidence="2 3">
    <name type="scientific">Actinomycetospora aeridis</name>
    <dbReference type="NCBI Taxonomy" id="3129231"/>
    <lineage>
        <taxon>Bacteria</taxon>
        <taxon>Bacillati</taxon>
        <taxon>Actinomycetota</taxon>
        <taxon>Actinomycetes</taxon>
        <taxon>Pseudonocardiales</taxon>
        <taxon>Pseudonocardiaceae</taxon>
        <taxon>Actinomycetospora</taxon>
    </lineage>
</organism>
<keyword evidence="3" id="KW-1185">Reference proteome</keyword>
<proteinExistence type="predicted"/>
<evidence type="ECO:0000259" key="1">
    <source>
        <dbReference type="Pfam" id="PF08241"/>
    </source>
</evidence>
<accession>A0ABU8N6A8</accession>
<dbReference type="InterPro" id="IPR013216">
    <property type="entry name" value="Methyltransf_11"/>
</dbReference>
<feature type="domain" description="Methyltransferase type 11" evidence="1">
    <location>
        <begin position="64"/>
        <end position="140"/>
    </location>
</feature>
<dbReference type="Pfam" id="PF08241">
    <property type="entry name" value="Methyltransf_11"/>
    <property type="match status" value="1"/>
</dbReference>
<dbReference type="GO" id="GO:0008168">
    <property type="term" value="F:methyltransferase activity"/>
    <property type="evidence" value="ECO:0007669"/>
    <property type="project" value="UniProtKB-KW"/>
</dbReference>
<dbReference type="EMBL" id="JBBEGL010000004">
    <property type="protein sequence ID" value="MEJ2887936.1"/>
    <property type="molecule type" value="Genomic_DNA"/>
</dbReference>
<gene>
    <name evidence="2" type="ORF">WCD41_15860</name>
</gene>
<dbReference type="PANTHER" id="PTHR43591">
    <property type="entry name" value="METHYLTRANSFERASE"/>
    <property type="match status" value="1"/>
</dbReference>
<sequence length="249" mass="27398">MTTPPVVERWFPEVRAGGYSRVDGTVGFYTRVRALLPPDAVVVDFGAGRGKFLEDPVAFRRDLQSLRGTGAHVIGLDVDPAVHENTAVDEAHVVVPGEPLPLADASVDVVVADFVLEHVEEPAWVAGELTRVLRPGGWICARTPNRWGVIATAARAVPNRHHVAVLRRLQPGKHEVDTFPTTYRMNSRAALRRCFPTEHWEHVVWAHEGGPAYASGSRVGWAAFRALSSLTPPPMRPMLFVFLQKRGEA</sequence>
<keyword evidence="2" id="KW-0808">Transferase</keyword>
<protein>
    <submittedName>
        <fullName evidence="2">Methyltransferase domain-containing protein</fullName>
    </submittedName>
</protein>
<dbReference type="SUPFAM" id="SSF53335">
    <property type="entry name" value="S-adenosyl-L-methionine-dependent methyltransferases"/>
    <property type="match status" value="1"/>
</dbReference>
<keyword evidence="2" id="KW-0489">Methyltransferase</keyword>
<dbReference type="InterPro" id="IPR029063">
    <property type="entry name" value="SAM-dependent_MTases_sf"/>
</dbReference>
<dbReference type="RefSeq" id="WP_337714426.1">
    <property type="nucleotide sequence ID" value="NZ_JBBEGL010000004.1"/>
</dbReference>
<dbReference type="PANTHER" id="PTHR43591:SF24">
    <property type="entry name" value="2-METHOXY-6-POLYPRENYL-1,4-BENZOQUINOL METHYLASE, MITOCHONDRIAL"/>
    <property type="match status" value="1"/>
</dbReference>
<dbReference type="CDD" id="cd02440">
    <property type="entry name" value="AdoMet_MTases"/>
    <property type="match status" value="1"/>
</dbReference>
<reference evidence="2 3" key="1">
    <citation type="submission" date="2024-03" db="EMBL/GenBank/DDBJ databases">
        <title>Actinomycetospora sp. OC33-EN06, a novel actinomycete isolated from wild orchid (Aerides multiflora).</title>
        <authorList>
            <person name="Suriyachadkun C."/>
        </authorList>
    </citation>
    <scope>NUCLEOTIDE SEQUENCE [LARGE SCALE GENOMIC DNA]</scope>
    <source>
        <strain evidence="2 3">OC33-EN06</strain>
    </source>
</reference>
<dbReference type="Proteomes" id="UP001370100">
    <property type="component" value="Unassembled WGS sequence"/>
</dbReference>
<evidence type="ECO:0000313" key="3">
    <source>
        <dbReference type="Proteomes" id="UP001370100"/>
    </source>
</evidence>
<name>A0ABU8N6A8_9PSEU</name>
<dbReference type="GO" id="GO:0032259">
    <property type="term" value="P:methylation"/>
    <property type="evidence" value="ECO:0007669"/>
    <property type="project" value="UniProtKB-KW"/>
</dbReference>
<comment type="caution">
    <text evidence="2">The sequence shown here is derived from an EMBL/GenBank/DDBJ whole genome shotgun (WGS) entry which is preliminary data.</text>
</comment>
<dbReference type="Gene3D" id="3.40.50.150">
    <property type="entry name" value="Vaccinia Virus protein VP39"/>
    <property type="match status" value="1"/>
</dbReference>
<evidence type="ECO:0000313" key="2">
    <source>
        <dbReference type="EMBL" id="MEJ2887936.1"/>
    </source>
</evidence>